<dbReference type="GO" id="GO:0051015">
    <property type="term" value="F:actin filament binding"/>
    <property type="evidence" value="ECO:0007669"/>
    <property type="project" value="TreeGrafter"/>
</dbReference>
<evidence type="ECO:0000313" key="2">
    <source>
        <dbReference type="Ensembl" id="ENSAPLP00020006021.1"/>
    </source>
</evidence>
<dbReference type="Proteomes" id="UP000694400">
    <property type="component" value="Chromosome 6"/>
</dbReference>
<dbReference type="Pfam" id="PF02209">
    <property type="entry name" value="VHP"/>
    <property type="match status" value="1"/>
</dbReference>
<organism evidence="2 3">
    <name type="scientific">Anas platyrhynchos</name>
    <name type="common">Mallard</name>
    <name type="synonym">Anas boschas</name>
    <dbReference type="NCBI Taxonomy" id="8839"/>
    <lineage>
        <taxon>Eukaryota</taxon>
        <taxon>Metazoa</taxon>
        <taxon>Chordata</taxon>
        <taxon>Craniata</taxon>
        <taxon>Vertebrata</taxon>
        <taxon>Euteleostomi</taxon>
        <taxon>Archelosauria</taxon>
        <taxon>Archosauria</taxon>
        <taxon>Dinosauria</taxon>
        <taxon>Saurischia</taxon>
        <taxon>Theropoda</taxon>
        <taxon>Coelurosauria</taxon>
        <taxon>Aves</taxon>
        <taxon>Neognathae</taxon>
        <taxon>Galloanserae</taxon>
        <taxon>Anseriformes</taxon>
        <taxon>Anatidae</taxon>
        <taxon>Anatinae</taxon>
        <taxon>Anas</taxon>
    </lineage>
</organism>
<reference evidence="2" key="3">
    <citation type="submission" date="2025-09" db="UniProtKB">
        <authorList>
            <consortium name="Ensembl"/>
        </authorList>
    </citation>
    <scope>IDENTIFICATION</scope>
</reference>
<proteinExistence type="predicted"/>
<dbReference type="AlphaFoldDB" id="A0A8B9R3J0"/>
<name>A0A8B9R3J0_ANAPL</name>
<dbReference type="PANTHER" id="PTHR24213">
    <property type="entry name" value="ACTIN-BINDING LIM PROTEIN"/>
    <property type="match status" value="1"/>
</dbReference>
<dbReference type="InterPro" id="IPR036886">
    <property type="entry name" value="Villin_headpiece_dom_sf"/>
</dbReference>
<dbReference type="PANTHER" id="PTHR24213:SF9">
    <property type="entry name" value="UNCOORDINATED 115A, ISOFORM B-RELATED"/>
    <property type="match status" value="1"/>
</dbReference>
<dbReference type="GO" id="GO:0030032">
    <property type="term" value="P:lamellipodium assembly"/>
    <property type="evidence" value="ECO:0007669"/>
    <property type="project" value="TreeGrafter"/>
</dbReference>
<dbReference type="PROSITE" id="PS51089">
    <property type="entry name" value="HP"/>
    <property type="match status" value="1"/>
</dbReference>
<dbReference type="Ensembl" id="ENSAPLT00020006479.1">
    <property type="protein sequence ID" value="ENSAPLP00020006021.1"/>
    <property type="gene ID" value="ENSAPLG00020004405.1"/>
</dbReference>
<feature type="domain" description="HP" evidence="1">
    <location>
        <begin position="18"/>
        <end position="84"/>
    </location>
</feature>
<dbReference type="GO" id="GO:0015629">
    <property type="term" value="C:actin cytoskeleton"/>
    <property type="evidence" value="ECO:0007669"/>
    <property type="project" value="TreeGrafter"/>
</dbReference>
<dbReference type="SUPFAM" id="SSF47050">
    <property type="entry name" value="VHP, Villin headpiece domain"/>
    <property type="match status" value="1"/>
</dbReference>
<dbReference type="GO" id="GO:0007010">
    <property type="term" value="P:cytoskeleton organization"/>
    <property type="evidence" value="ECO:0007669"/>
    <property type="project" value="InterPro"/>
</dbReference>
<evidence type="ECO:0000259" key="1">
    <source>
        <dbReference type="PROSITE" id="PS51089"/>
    </source>
</evidence>
<protein>
    <recommendedName>
        <fullName evidence="1">HP domain-containing protein</fullName>
    </recommendedName>
</protein>
<dbReference type="InterPro" id="IPR003128">
    <property type="entry name" value="Villin_headpiece"/>
</dbReference>
<sequence>CSGDEREMVFTATTTLTPAKLETFPLHVLVNTAAEDLPRGVDPSRKEQHLSDQDFQAVFGMNRSAFGNLPVWKQQNLKKEKGLF</sequence>
<reference evidence="2" key="2">
    <citation type="submission" date="2025-08" db="UniProtKB">
        <authorList>
            <consortium name="Ensembl"/>
        </authorList>
    </citation>
    <scope>IDENTIFICATION</scope>
</reference>
<accession>A0A8B9R3J0</accession>
<evidence type="ECO:0000313" key="3">
    <source>
        <dbReference type="Proteomes" id="UP000694400"/>
    </source>
</evidence>
<dbReference type="Gene3D" id="1.10.950.10">
    <property type="entry name" value="Villin headpiece domain"/>
    <property type="match status" value="1"/>
</dbReference>
<dbReference type="InterPro" id="IPR051618">
    <property type="entry name" value="Actin-binding_LIM"/>
</dbReference>
<dbReference type="SMART" id="SM00153">
    <property type="entry name" value="VHP"/>
    <property type="match status" value="1"/>
</dbReference>
<dbReference type="FunFam" id="1.10.950.10:FF:000005">
    <property type="entry name" value="Villin-1"/>
    <property type="match status" value="1"/>
</dbReference>
<reference evidence="2" key="1">
    <citation type="submission" date="2019-08" db="EMBL/GenBank/DDBJ databases">
        <title>Three high-quality genomes provides insights into domestication of ducks.</title>
        <authorList>
            <person name="Hou Z.C."/>
            <person name="Zhu F."/>
            <person name="Yin Z.T."/>
            <person name="Zhang F."/>
        </authorList>
    </citation>
    <scope>NUCLEOTIDE SEQUENCE [LARGE SCALE GENOMIC DNA]</scope>
</reference>